<evidence type="ECO:0000256" key="2">
    <source>
        <dbReference type="ARBA" id="ARBA00022475"/>
    </source>
</evidence>
<comment type="function">
    <text evidence="8">Probably functions as a manganese efflux pump.</text>
</comment>
<dbReference type="HAMAP" id="MF_01521">
    <property type="entry name" value="MntP_pump"/>
    <property type="match status" value="1"/>
</dbReference>
<dbReference type="PANTHER" id="PTHR35529">
    <property type="entry name" value="MANGANESE EFFLUX PUMP MNTP-RELATED"/>
    <property type="match status" value="1"/>
</dbReference>
<keyword evidence="3 8" id="KW-0812">Transmembrane</keyword>
<evidence type="ECO:0000256" key="3">
    <source>
        <dbReference type="ARBA" id="ARBA00022692"/>
    </source>
</evidence>
<reference evidence="10 11" key="1">
    <citation type="submission" date="2019-02" db="EMBL/GenBank/DDBJ databases">
        <title>Siculibacillus lacustris gen. nov., sp. nov., a new rosette-forming bacterium isolated from a freshwater crater lake (Lake St. Ana, Romania).</title>
        <authorList>
            <person name="Felfoldi T."/>
            <person name="Marton Z."/>
            <person name="Szabo A."/>
            <person name="Mentes A."/>
            <person name="Boka K."/>
            <person name="Marialigeti K."/>
            <person name="Mathe I."/>
            <person name="Koncz M."/>
            <person name="Schumann P."/>
            <person name="Toth E."/>
        </authorList>
    </citation>
    <scope>NUCLEOTIDE SEQUENCE [LARGE SCALE GENOMIC DNA]</scope>
    <source>
        <strain evidence="10 11">SA-279</strain>
    </source>
</reference>
<dbReference type="Proteomes" id="UP000292781">
    <property type="component" value="Unassembled WGS sequence"/>
</dbReference>
<dbReference type="AlphaFoldDB" id="A0A4Q9VUI5"/>
<keyword evidence="11" id="KW-1185">Reference proteome</keyword>
<protein>
    <recommendedName>
        <fullName evidence="8">Putative manganese efflux pump MntP</fullName>
    </recommendedName>
</protein>
<dbReference type="RefSeq" id="WP_131307204.1">
    <property type="nucleotide sequence ID" value="NZ_SJFN01000006.1"/>
</dbReference>
<dbReference type="GO" id="GO:0005384">
    <property type="term" value="F:manganese ion transmembrane transporter activity"/>
    <property type="evidence" value="ECO:0007669"/>
    <property type="project" value="UniProtKB-UniRule"/>
</dbReference>
<keyword evidence="7 8" id="KW-0464">Manganese</keyword>
<feature type="transmembrane region" description="Helical" evidence="8">
    <location>
        <begin position="102"/>
        <end position="126"/>
    </location>
</feature>
<comment type="similarity">
    <text evidence="8">Belongs to the MntP (TC 9.B.29) family.</text>
</comment>
<proteinExistence type="inferred from homology"/>
<evidence type="ECO:0000256" key="7">
    <source>
        <dbReference type="ARBA" id="ARBA00023211"/>
    </source>
</evidence>
<feature type="transmembrane region" description="Helical" evidence="8">
    <location>
        <begin position="163"/>
        <end position="182"/>
    </location>
</feature>
<dbReference type="InterPro" id="IPR022929">
    <property type="entry name" value="Put_MntP"/>
</dbReference>
<dbReference type="Pfam" id="PF02659">
    <property type="entry name" value="Mntp"/>
    <property type="match status" value="1"/>
</dbReference>
<evidence type="ECO:0000313" key="11">
    <source>
        <dbReference type="Proteomes" id="UP000292781"/>
    </source>
</evidence>
<feature type="transmembrane region" description="Helical" evidence="8">
    <location>
        <begin position="132"/>
        <end position="151"/>
    </location>
</feature>
<keyword evidence="4 8" id="KW-1133">Transmembrane helix</keyword>
<keyword evidence="1 8" id="KW-0813">Transport</keyword>
<accession>A0A4Q9VUI5</accession>
<dbReference type="GO" id="GO:0005886">
    <property type="term" value="C:plasma membrane"/>
    <property type="evidence" value="ECO:0007669"/>
    <property type="project" value="UniProtKB-SubCell"/>
</dbReference>
<comment type="subcellular location">
    <subcellularLocation>
        <location evidence="8">Cell membrane</location>
        <topology evidence="8">Multi-pass membrane protein</topology>
    </subcellularLocation>
</comment>
<evidence type="ECO:0000256" key="1">
    <source>
        <dbReference type="ARBA" id="ARBA00022448"/>
    </source>
</evidence>
<evidence type="ECO:0000256" key="9">
    <source>
        <dbReference type="SAM" id="SignalP"/>
    </source>
</evidence>
<dbReference type="EMBL" id="SJFN01000006">
    <property type="protein sequence ID" value="TBW39803.1"/>
    <property type="molecule type" value="Genomic_DNA"/>
</dbReference>
<evidence type="ECO:0000313" key="10">
    <source>
        <dbReference type="EMBL" id="TBW39803.1"/>
    </source>
</evidence>
<evidence type="ECO:0000256" key="4">
    <source>
        <dbReference type="ARBA" id="ARBA00022989"/>
    </source>
</evidence>
<dbReference type="OrthoDB" id="9811590at2"/>
<gene>
    <name evidence="8" type="primary">mntP</name>
    <name evidence="10" type="ORF">EYW49_05970</name>
</gene>
<keyword evidence="6 8" id="KW-0472">Membrane</keyword>
<keyword evidence="9" id="KW-0732">Signal</keyword>
<evidence type="ECO:0000256" key="6">
    <source>
        <dbReference type="ARBA" id="ARBA00023136"/>
    </source>
</evidence>
<evidence type="ECO:0000256" key="8">
    <source>
        <dbReference type="HAMAP-Rule" id="MF_01521"/>
    </source>
</evidence>
<sequence>MSLFSLMILALGLSVDAFAAAVGRGAAGGPPRLLPALGTGLVFGFVEMLTPVIGWALGSAFAGYVEAVDHWIAFALLTAVGGRMAWCAVTRTEDAPPAGRSLLALVCTAIGTSIDAMAVGVSLALLDVDIRVAAAVIGTTTFVMATIGLLAGRMIGERAGTRAEVGAGVGLALLGCAILWQHSIA</sequence>
<name>A0A4Q9VUI5_9HYPH</name>
<dbReference type="PANTHER" id="PTHR35529:SF1">
    <property type="entry name" value="MANGANESE EFFLUX PUMP MNTP-RELATED"/>
    <property type="match status" value="1"/>
</dbReference>
<keyword evidence="5 8" id="KW-0406">Ion transport</keyword>
<dbReference type="InterPro" id="IPR003810">
    <property type="entry name" value="Mntp/YtaF"/>
</dbReference>
<feature type="chain" id="PRO_5020420514" description="Putative manganese efflux pump MntP" evidence="9">
    <location>
        <begin position="20"/>
        <end position="185"/>
    </location>
</feature>
<feature type="transmembrane region" description="Helical" evidence="8">
    <location>
        <begin position="71"/>
        <end position="90"/>
    </location>
</feature>
<evidence type="ECO:0000256" key="5">
    <source>
        <dbReference type="ARBA" id="ARBA00023065"/>
    </source>
</evidence>
<comment type="caution">
    <text evidence="10">The sequence shown here is derived from an EMBL/GenBank/DDBJ whole genome shotgun (WGS) entry which is preliminary data.</text>
</comment>
<organism evidence="10 11">
    <name type="scientific">Siculibacillus lacustris</name>
    <dbReference type="NCBI Taxonomy" id="1549641"/>
    <lineage>
        <taxon>Bacteria</taxon>
        <taxon>Pseudomonadati</taxon>
        <taxon>Pseudomonadota</taxon>
        <taxon>Alphaproteobacteria</taxon>
        <taxon>Hyphomicrobiales</taxon>
        <taxon>Ancalomicrobiaceae</taxon>
        <taxon>Siculibacillus</taxon>
    </lineage>
</organism>
<keyword evidence="2 8" id="KW-1003">Cell membrane</keyword>
<feature type="signal peptide" evidence="9">
    <location>
        <begin position="1"/>
        <end position="19"/>
    </location>
</feature>
<comment type="caution">
    <text evidence="8">Lacks conserved residue(s) required for the propagation of feature annotation.</text>
</comment>